<dbReference type="PANTHER" id="PTHR34819:SF3">
    <property type="entry name" value="CELL SURFACE PROTEIN"/>
    <property type="match status" value="1"/>
</dbReference>
<sequence length="1316" mass="134045">MDFAYVRGIETRPASVLGRVAYRNVPLSTIAEWNTNVLPGFDGGDLNTTFRPEATHPRNTTEPWTVVPTTKTNLYVYNKPGEFELNLEGGNTIQLGQPQGRGYTWFTEGADYRIYYTTDVADAQAVPGPNPAEMAWTERSAYTGDLKAVTGVRAEYLANDGTWNPAPESSVNDLALTFRVPVKVTRPLPVHTDLNDTGSAYMQGWVTGATTEPLNLGERQLVNVRQANGTLAMKVNALDQQGNPADPWRNNILAGETVRYTVTPGTLLKPANATEEEKILRNAKFELCLPANAVDYSLAPLDRDLWDAEYSAEACGGMAKFSSGKVILTPKFDVRVDQPIPAYEIDVTTNVFPPNTNGGIFEAGATMHADGLGTFTSGAGWSGLSAMTSVYAFAAAPTVALYSVTRKAPEVAPSVSPEFTLTWGNYQPGPDGKASFVTVLPYNGDAAGTSVSGPLTLSSASLKAPGNTGSILQITIDPAIRAEGAGQAPAENVTWINYASATPEQLAQATGLRYVADKLPVGPSGVGSMTFTLNAPESKNGDVVFASASGIVNEGVTGSQVVLATGKAARVDVIDTSIRGTIWHDLDGNGSFGDEPGLGGVSVALLHEDKSPVLAEDGTPVTAVTEEDGSYYFGSIAAGNYRVAVDTSTLSADQTWTYTSGTGDPVSDPVTLAKGDDSVGTDFGFRALPASLTLTKSGVAPATVAAGANLPFTFVVTNTGETALTDVAITDALPGIGAITVAAWPNPATPGVLPAGTSITATANYALTQADVDAGGVTNNAQVSGTTPTGSVVDADASTTVPLSGVAGLGLTLTGAVASEPVAVGDTVTFTYLLANTGNTTLTDVAPASKLTGQSDFVPGLWPSAAGTLAPGQTVSFTTTIVVTQAMLDAGKVVNPGTGAATDPAGTPVNADAIVTVPLVAASALDVQASAAIPSGVAAAGESVEYTLTVTNSGSAQLENVQLDPNGPWAGKDFTVVWPDPTKPGVLGVGESATIVITDTLTQAQVDAGLVSADDLVVEGTDPSATTVIGTGTASLVLSPAVAVSLTATGEISGEPVAGSRAEYSMLITNTGATTLTATELTSQLAGLGEITFGPILTRAAVPGALAPGASVTARAGIDLTQAHVDAGKIVNPLSVTGTAPSGATATDADEVVLELVGAPGITLTKTATLEGDQIRYAFTITNTGAVTLAGAAITDALPGLGAITYVWPAEAGVLAPGATATAEATLTVTDALRGTAVINQASVTATAPNGDPVTATDTVSVDVPAAPGITDPGGLALTGAGLVWPILIALILLILAGAGLLIWKRRRDRDREVTE</sequence>
<feature type="domain" description="DUF7507" evidence="6">
    <location>
        <begin position="1159"/>
        <end position="1256"/>
    </location>
</feature>
<feature type="domain" description="DUF7507" evidence="6">
    <location>
        <begin position="691"/>
        <end position="795"/>
    </location>
</feature>
<evidence type="ECO:0000313" key="7">
    <source>
        <dbReference type="EMBL" id="RLP83894.1"/>
    </source>
</evidence>
<dbReference type="InterPro" id="IPR047589">
    <property type="entry name" value="DUF11_rpt"/>
</dbReference>
<proteinExistence type="predicted"/>
<evidence type="ECO:0000256" key="4">
    <source>
        <dbReference type="SAM" id="Phobius"/>
    </source>
</evidence>
<dbReference type="Pfam" id="PF24346">
    <property type="entry name" value="DUF7507"/>
    <property type="match status" value="5"/>
</dbReference>
<keyword evidence="3" id="KW-0732">Signal</keyword>
<keyword evidence="4" id="KW-0812">Transmembrane</keyword>
<feature type="domain" description="DUF7507" evidence="6">
    <location>
        <begin position="1040"/>
        <end position="1148"/>
    </location>
</feature>
<dbReference type="InterPro" id="IPR013783">
    <property type="entry name" value="Ig-like_fold"/>
</dbReference>
<gene>
    <name evidence="7" type="ORF">D9V34_03550</name>
</gene>
<evidence type="ECO:0000259" key="6">
    <source>
        <dbReference type="Pfam" id="PF24346"/>
    </source>
</evidence>
<dbReference type="GO" id="GO:0005576">
    <property type="term" value="C:extracellular region"/>
    <property type="evidence" value="ECO:0007669"/>
    <property type="project" value="UniProtKB-SubCell"/>
</dbReference>
<dbReference type="Gene3D" id="2.60.40.10">
    <property type="entry name" value="Immunoglobulins"/>
    <property type="match status" value="1"/>
</dbReference>
<dbReference type="Proteomes" id="UP000269438">
    <property type="component" value="Unassembled WGS sequence"/>
</dbReference>
<protein>
    <submittedName>
        <fullName evidence="7">DUF11 domain-containing protein</fullName>
    </submittedName>
</protein>
<dbReference type="InterPro" id="IPR051172">
    <property type="entry name" value="Chlamydia_OmcB"/>
</dbReference>
<feature type="transmembrane region" description="Helical" evidence="4">
    <location>
        <begin position="1283"/>
        <end position="1304"/>
    </location>
</feature>
<reference evidence="7 8" key="1">
    <citation type="submission" date="2018-10" db="EMBL/GenBank/DDBJ databases">
        <authorList>
            <person name="Li J."/>
        </authorList>
    </citation>
    <scope>NUCLEOTIDE SEQUENCE [LARGE SCALE GENOMIC DNA]</scope>
    <source>
        <strain evidence="7 8">JCM 11654</strain>
    </source>
</reference>
<feature type="domain" description="DUF7507" evidence="6">
    <location>
        <begin position="926"/>
        <end position="1028"/>
    </location>
</feature>
<dbReference type="Pfam" id="PF17210">
    <property type="entry name" value="SdrD_B"/>
    <property type="match status" value="1"/>
</dbReference>
<accession>A0A3L7AUP0</accession>
<keyword evidence="8" id="KW-1185">Reference proteome</keyword>
<feature type="domain" description="SD-repeat containing protein B" evidence="5">
    <location>
        <begin position="580"/>
        <end position="657"/>
    </location>
</feature>
<evidence type="ECO:0000313" key="8">
    <source>
        <dbReference type="Proteomes" id="UP000269438"/>
    </source>
</evidence>
<evidence type="ECO:0000256" key="3">
    <source>
        <dbReference type="ARBA" id="ARBA00022729"/>
    </source>
</evidence>
<dbReference type="GO" id="GO:0005975">
    <property type="term" value="P:carbohydrate metabolic process"/>
    <property type="evidence" value="ECO:0007669"/>
    <property type="project" value="UniProtKB-ARBA"/>
</dbReference>
<keyword evidence="2" id="KW-0964">Secreted</keyword>
<comment type="caution">
    <text evidence="7">The sequence shown here is derived from an EMBL/GenBank/DDBJ whole genome shotgun (WGS) entry which is preliminary data.</text>
</comment>
<dbReference type="InterPro" id="IPR055354">
    <property type="entry name" value="DUF7507"/>
</dbReference>
<dbReference type="SUPFAM" id="SSF117074">
    <property type="entry name" value="Hypothetical protein PA1324"/>
    <property type="match status" value="1"/>
</dbReference>
<name>A0A3L7AUP0_9MICO</name>
<keyword evidence="4" id="KW-0472">Membrane</keyword>
<dbReference type="OrthoDB" id="3169091at2"/>
<keyword evidence="4" id="KW-1133">Transmembrane helix</keyword>
<dbReference type="NCBIfam" id="TIGR01451">
    <property type="entry name" value="B_ant_repeat"/>
    <property type="match status" value="2"/>
</dbReference>
<feature type="domain" description="DUF7507" evidence="6">
    <location>
        <begin position="818"/>
        <end position="911"/>
    </location>
</feature>
<dbReference type="PANTHER" id="PTHR34819">
    <property type="entry name" value="LARGE CYSTEINE-RICH PERIPLASMIC PROTEIN OMCB"/>
    <property type="match status" value="1"/>
</dbReference>
<evidence type="ECO:0000256" key="2">
    <source>
        <dbReference type="ARBA" id="ARBA00022525"/>
    </source>
</evidence>
<dbReference type="InterPro" id="IPR033764">
    <property type="entry name" value="Sdr_B"/>
</dbReference>
<evidence type="ECO:0000259" key="5">
    <source>
        <dbReference type="Pfam" id="PF17210"/>
    </source>
</evidence>
<evidence type="ECO:0000256" key="1">
    <source>
        <dbReference type="ARBA" id="ARBA00004613"/>
    </source>
</evidence>
<dbReference type="EMBL" id="RCUY01000002">
    <property type="protein sequence ID" value="RLP83894.1"/>
    <property type="molecule type" value="Genomic_DNA"/>
</dbReference>
<organism evidence="7 8">
    <name type="scientific">Mycetocola lacteus</name>
    <dbReference type="NCBI Taxonomy" id="76637"/>
    <lineage>
        <taxon>Bacteria</taxon>
        <taxon>Bacillati</taxon>
        <taxon>Actinomycetota</taxon>
        <taxon>Actinomycetes</taxon>
        <taxon>Micrococcales</taxon>
        <taxon>Microbacteriaceae</taxon>
        <taxon>Mycetocola</taxon>
    </lineage>
</organism>
<comment type="subcellular location">
    <subcellularLocation>
        <location evidence="1">Secreted</location>
    </subcellularLocation>
</comment>